<keyword evidence="4" id="KW-0804">Transcription</keyword>
<dbReference type="Gene3D" id="1.10.10.10">
    <property type="entry name" value="Winged helix-like DNA-binding domain superfamily/Winged helix DNA-binding domain"/>
    <property type="match status" value="1"/>
</dbReference>
<evidence type="ECO:0000313" key="7">
    <source>
        <dbReference type="Proteomes" id="UP000238493"/>
    </source>
</evidence>
<accession>A0A2S7IZW1</accession>
<keyword evidence="7" id="KW-1185">Reference proteome</keyword>
<evidence type="ECO:0000256" key="4">
    <source>
        <dbReference type="ARBA" id="ARBA00023163"/>
    </source>
</evidence>
<evidence type="ECO:0000313" key="6">
    <source>
        <dbReference type="EMBL" id="PQA73541.1"/>
    </source>
</evidence>
<dbReference type="EMBL" id="PTRC01000016">
    <property type="protein sequence ID" value="PQA73541.1"/>
    <property type="molecule type" value="Genomic_DNA"/>
</dbReference>
<protein>
    <submittedName>
        <fullName evidence="6">LysR family transcriptional regulator</fullName>
    </submittedName>
</protein>
<evidence type="ECO:0000256" key="3">
    <source>
        <dbReference type="ARBA" id="ARBA00023125"/>
    </source>
</evidence>
<dbReference type="GO" id="GO:0006351">
    <property type="term" value="P:DNA-templated transcription"/>
    <property type="evidence" value="ECO:0007669"/>
    <property type="project" value="TreeGrafter"/>
</dbReference>
<evidence type="ECO:0000256" key="1">
    <source>
        <dbReference type="ARBA" id="ARBA00009437"/>
    </source>
</evidence>
<dbReference type="InterPro" id="IPR036390">
    <property type="entry name" value="WH_DNA-bd_sf"/>
</dbReference>
<keyword evidence="3" id="KW-0238">DNA-binding</keyword>
<dbReference type="Proteomes" id="UP000238493">
    <property type="component" value="Unassembled WGS sequence"/>
</dbReference>
<dbReference type="InterPro" id="IPR058163">
    <property type="entry name" value="LysR-type_TF_proteobact-type"/>
</dbReference>
<feature type="domain" description="HTH lysR-type" evidence="5">
    <location>
        <begin position="10"/>
        <end position="67"/>
    </location>
</feature>
<dbReference type="RefSeq" id="WP_104755494.1">
    <property type="nucleotide sequence ID" value="NZ_JBHEEO010000003.1"/>
</dbReference>
<dbReference type="SUPFAM" id="SSF53850">
    <property type="entry name" value="Periplasmic binding protein-like II"/>
    <property type="match status" value="1"/>
</dbReference>
<dbReference type="Pfam" id="PF00126">
    <property type="entry name" value="HTH_1"/>
    <property type="match status" value="1"/>
</dbReference>
<sequence length="322" mass="36391">MCANSHTSDLKWDDLKAFLAVARLGRLTVAARHIGLDHSTLSRRITALETSLRVPLFERSPGGYKITEAGEKLATEVQQMESAVIRIQTDMSSKVNSLAGPLRLTIPEGFSSNFFVRQLHLLPPELADIRIELIADPSIVSLTKREADIAIMMERPTLGPLVSRKLCDYEYGLYCSQDYLRPHEAIRTVADIDRHFIIGYIPDLLPTPAHDYLRNYLPHREADLQVSNILTQVDATSSGVGIALLPCFIAAHNPQLIRLLPGEISFLRTYFIVTHENPRYRVRTERVKDFIIKQVEANRKAFRPSDREKLSQVNERGVALKI</sequence>
<dbReference type="Gene3D" id="3.40.190.290">
    <property type="match status" value="1"/>
</dbReference>
<dbReference type="InterPro" id="IPR036388">
    <property type="entry name" value="WH-like_DNA-bd_sf"/>
</dbReference>
<reference evidence="6 7" key="1">
    <citation type="submission" date="2018-02" db="EMBL/GenBank/DDBJ databases">
        <title>Draft genome sequence of Ochrobactrum oryzae found in Brazil.</title>
        <authorList>
            <person name="Cerdeira L."/>
            <person name="Andrade F."/>
            <person name="Zacariotto T."/>
            <person name="Barbosa B."/>
            <person name="Santos S."/>
            <person name="Cassetari V."/>
            <person name="Lincopan N."/>
        </authorList>
    </citation>
    <scope>NUCLEOTIDE SEQUENCE [LARGE SCALE GENOMIC DNA]</scope>
    <source>
        <strain evidence="6 7">OA447</strain>
    </source>
</reference>
<dbReference type="InterPro" id="IPR000847">
    <property type="entry name" value="LysR_HTH_N"/>
</dbReference>
<comment type="similarity">
    <text evidence="1">Belongs to the LysR transcriptional regulatory family.</text>
</comment>
<evidence type="ECO:0000256" key="2">
    <source>
        <dbReference type="ARBA" id="ARBA00023015"/>
    </source>
</evidence>
<keyword evidence="2" id="KW-0805">Transcription regulation</keyword>
<dbReference type="PANTHER" id="PTHR30537">
    <property type="entry name" value="HTH-TYPE TRANSCRIPTIONAL REGULATOR"/>
    <property type="match status" value="1"/>
</dbReference>
<organism evidence="6 7">
    <name type="scientific">Brucella oryzae</name>
    <dbReference type="NCBI Taxonomy" id="335286"/>
    <lineage>
        <taxon>Bacteria</taxon>
        <taxon>Pseudomonadati</taxon>
        <taxon>Pseudomonadota</taxon>
        <taxon>Alphaproteobacteria</taxon>
        <taxon>Hyphomicrobiales</taxon>
        <taxon>Brucellaceae</taxon>
        <taxon>Brucella/Ochrobactrum group</taxon>
        <taxon>Brucella</taxon>
    </lineage>
</organism>
<dbReference type="PROSITE" id="PS50931">
    <property type="entry name" value="HTH_LYSR"/>
    <property type="match status" value="1"/>
</dbReference>
<dbReference type="AlphaFoldDB" id="A0A2S7IZW1"/>
<comment type="caution">
    <text evidence="6">The sequence shown here is derived from an EMBL/GenBank/DDBJ whole genome shotgun (WGS) entry which is preliminary data.</text>
</comment>
<dbReference type="GO" id="GO:0003700">
    <property type="term" value="F:DNA-binding transcription factor activity"/>
    <property type="evidence" value="ECO:0007669"/>
    <property type="project" value="InterPro"/>
</dbReference>
<name>A0A2S7IZW1_9HYPH</name>
<dbReference type="InterPro" id="IPR005119">
    <property type="entry name" value="LysR_subst-bd"/>
</dbReference>
<evidence type="ECO:0000259" key="5">
    <source>
        <dbReference type="PROSITE" id="PS50931"/>
    </source>
</evidence>
<dbReference type="GO" id="GO:0043565">
    <property type="term" value="F:sequence-specific DNA binding"/>
    <property type="evidence" value="ECO:0007669"/>
    <property type="project" value="TreeGrafter"/>
</dbReference>
<dbReference type="Pfam" id="PF03466">
    <property type="entry name" value="LysR_substrate"/>
    <property type="match status" value="1"/>
</dbReference>
<proteinExistence type="inferred from homology"/>
<gene>
    <name evidence="6" type="ORF">C3731_09725</name>
</gene>
<dbReference type="PANTHER" id="PTHR30537:SF3">
    <property type="entry name" value="TRANSCRIPTIONAL REGULATORY PROTEIN"/>
    <property type="match status" value="1"/>
</dbReference>
<dbReference type="OrthoDB" id="9787460at2"/>
<dbReference type="SUPFAM" id="SSF46785">
    <property type="entry name" value="Winged helix' DNA-binding domain"/>
    <property type="match status" value="1"/>
</dbReference>